<name>A0A9D1AFN4_9FIRM</name>
<dbReference type="InterPro" id="IPR002791">
    <property type="entry name" value="ARMT1-like_metal-bd"/>
</dbReference>
<evidence type="ECO:0000313" key="3">
    <source>
        <dbReference type="Proteomes" id="UP000824179"/>
    </source>
</evidence>
<dbReference type="EMBL" id="DVHB01000076">
    <property type="protein sequence ID" value="HIR39622.1"/>
    <property type="molecule type" value="Genomic_DNA"/>
</dbReference>
<sequence length="289" mass="32216">MTLDEECKSCLYNSQLKKVERSESDKNKIEEFKSRVRELCENPPKTYCAPLLMRDIDGIHREIFGRGIDYSAEKRMFNSAVLALEEGLFSGIMSAPDPVARAVSYAAAANYIDFAKLSDLSEDSLKIVEEAAGRAVPNAATLALFKERLKAGKTLLYVHDNCGEVVFDKIFIRVIAALYPQISVTSLVRGGEIINDATRVDAAFIDLYKYAAVEDSGEAVPGTYLKELSPRARALFENSDIIISKGLGNLETLYGEGYKIFYIFMCKCAHIAARFGYEQWQTAFVYEGL</sequence>
<reference evidence="2" key="1">
    <citation type="submission" date="2020-10" db="EMBL/GenBank/DDBJ databases">
        <authorList>
            <person name="Gilroy R."/>
        </authorList>
    </citation>
    <scope>NUCLEOTIDE SEQUENCE</scope>
    <source>
        <strain evidence="2">ChiW25-3613</strain>
    </source>
</reference>
<feature type="domain" description="Damage-control phosphatase ARMT1-like metal-binding" evidence="1">
    <location>
        <begin position="5"/>
        <end position="277"/>
    </location>
</feature>
<accession>A0A9D1AFN4</accession>
<organism evidence="2 3">
    <name type="scientific">Candidatus Coproplasma stercoripullorum</name>
    <dbReference type="NCBI Taxonomy" id="2840751"/>
    <lineage>
        <taxon>Bacteria</taxon>
        <taxon>Bacillati</taxon>
        <taxon>Bacillota</taxon>
        <taxon>Clostridia</taxon>
        <taxon>Eubacteriales</taxon>
        <taxon>Candidatus Coproplasma</taxon>
    </lineage>
</organism>
<dbReference type="Proteomes" id="UP000824179">
    <property type="component" value="Unassembled WGS sequence"/>
</dbReference>
<evidence type="ECO:0000259" key="1">
    <source>
        <dbReference type="Pfam" id="PF01937"/>
    </source>
</evidence>
<gene>
    <name evidence="2" type="ORF">IAB90_04475</name>
</gene>
<dbReference type="Gene3D" id="3.40.50.10880">
    <property type="entry name" value="Uncharacterised protein PF01937, DUF89, domain 3"/>
    <property type="match status" value="1"/>
</dbReference>
<dbReference type="Pfam" id="PF01937">
    <property type="entry name" value="ARMT1-like_dom"/>
    <property type="match status" value="1"/>
</dbReference>
<proteinExistence type="predicted"/>
<dbReference type="Gene3D" id="1.10.285.20">
    <property type="entry name" value="Uncharacterised protein PF01937, DUF89, domain 2"/>
    <property type="match status" value="1"/>
</dbReference>
<protein>
    <submittedName>
        <fullName evidence="2">DUF89 family protein</fullName>
    </submittedName>
</protein>
<dbReference type="AlphaFoldDB" id="A0A9D1AFN4"/>
<evidence type="ECO:0000313" key="2">
    <source>
        <dbReference type="EMBL" id="HIR39622.1"/>
    </source>
</evidence>
<dbReference type="InterPro" id="IPR014444">
    <property type="entry name" value="PH1575-like"/>
</dbReference>
<dbReference type="SUPFAM" id="SSF111321">
    <property type="entry name" value="AF1104-like"/>
    <property type="match status" value="1"/>
</dbReference>
<dbReference type="PIRSF" id="PIRSF006593">
    <property type="entry name" value="UCP006593"/>
    <property type="match status" value="1"/>
</dbReference>
<dbReference type="InterPro" id="IPR036075">
    <property type="entry name" value="ARMT-1-like_metal-bd_sf"/>
</dbReference>
<comment type="caution">
    <text evidence="2">The sequence shown here is derived from an EMBL/GenBank/DDBJ whole genome shotgun (WGS) entry which is preliminary data.</text>
</comment>
<reference evidence="2" key="2">
    <citation type="journal article" date="2021" name="PeerJ">
        <title>Extensive microbial diversity within the chicken gut microbiome revealed by metagenomics and culture.</title>
        <authorList>
            <person name="Gilroy R."/>
            <person name="Ravi A."/>
            <person name="Getino M."/>
            <person name="Pursley I."/>
            <person name="Horton D.L."/>
            <person name="Alikhan N.F."/>
            <person name="Baker D."/>
            <person name="Gharbi K."/>
            <person name="Hall N."/>
            <person name="Watson M."/>
            <person name="Adriaenssens E.M."/>
            <person name="Foster-Nyarko E."/>
            <person name="Jarju S."/>
            <person name="Secka A."/>
            <person name="Antonio M."/>
            <person name="Oren A."/>
            <person name="Chaudhuri R.R."/>
            <person name="La Ragione R."/>
            <person name="Hildebrand F."/>
            <person name="Pallen M.J."/>
        </authorList>
    </citation>
    <scope>NUCLEOTIDE SEQUENCE</scope>
    <source>
        <strain evidence="2">ChiW25-3613</strain>
    </source>
</reference>